<accession>A0A1V4J0Y7</accession>
<dbReference type="STRING" id="225345.CLCHR_03200"/>
<evidence type="ECO:0000256" key="6">
    <source>
        <dbReference type="ARBA" id="ARBA00047745"/>
    </source>
</evidence>
<evidence type="ECO:0000256" key="3">
    <source>
        <dbReference type="ARBA" id="ARBA00022741"/>
    </source>
</evidence>
<comment type="catalytic activity">
    <reaction evidence="6 8">
        <text>beta-D-fructose 1-phosphate + ATP = beta-D-fructose 1,6-bisphosphate + ADP + H(+)</text>
        <dbReference type="Rhea" id="RHEA:14213"/>
        <dbReference type="ChEBI" id="CHEBI:15378"/>
        <dbReference type="ChEBI" id="CHEBI:30616"/>
        <dbReference type="ChEBI" id="CHEBI:32966"/>
        <dbReference type="ChEBI" id="CHEBI:138881"/>
        <dbReference type="ChEBI" id="CHEBI:456216"/>
        <dbReference type="EC" id="2.7.1.56"/>
    </reaction>
</comment>
<dbReference type="CDD" id="cd01164">
    <property type="entry name" value="FruK_PfkB_like"/>
    <property type="match status" value="1"/>
</dbReference>
<evidence type="ECO:0000256" key="5">
    <source>
        <dbReference type="ARBA" id="ARBA00022840"/>
    </source>
</evidence>
<name>A0A1V4J0Y7_9CLOT</name>
<keyword evidence="4 8" id="KW-0418">Kinase</keyword>
<keyword evidence="2 7" id="KW-0808">Transferase</keyword>
<evidence type="ECO:0000256" key="8">
    <source>
        <dbReference type="RuleBase" id="RU369061"/>
    </source>
</evidence>
<dbReference type="Pfam" id="PF00294">
    <property type="entry name" value="PfkB"/>
    <property type="match status" value="1"/>
</dbReference>
<dbReference type="InterPro" id="IPR029056">
    <property type="entry name" value="Ribokinase-like"/>
</dbReference>
<dbReference type="GO" id="GO:0005988">
    <property type="term" value="P:lactose metabolic process"/>
    <property type="evidence" value="ECO:0007669"/>
    <property type="project" value="UniProtKB-KW"/>
</dbReference>
<dbReference type="EMBL" id="MZGT01000003">
    <property type="protein sequence ID" value="OPJ65962.1"/>
    <property type="molecule type" value="Genomic_DNA"/>
</dbReference>
<dbReference type="Proteomes" id="UP000191056">
    <property type="component" value="Unassembled WGS sequence"/>
</dbReference>
<dbReference type="GO" id="GO:0005524">
    <property type="term" value="F:ATP binding"/>
    <property type="evidence" value="ECO:0007669"/>
    <property type="project" value="UniProtKB-UniRule"/>
</dbReference>
<dbReference type="GO" id="GO:0044281">
    <property type="term" value="P:small molecule metabolic process"/>
    <property type="evidence" value="ECO:0007669"/>
    <property type="project" value="UniProtKB-ARBA"/>
</dbReference>
<dbReference type="PANTHER" id="PTHR46566:SF1">
    <property type="entry name" value="1-PHOSPHOFRUCTOKINASE"/>
    <property type="match status" value="1"/>
</dbReference>
<keyword evidence="11" id="KW-1185">Reference proteome</keyword>
<dbReference type="InterPro" id="IPR022463">
    <property type="entry name" value="1-PFruKinase"/>
</dbReference>
<keyword evidence="3 7" id="KW-0547">Nucleotide-binding</keyword>
<dbReference type="PANTHER" id="PTHR46566">
    <property type="entry name" value="1-PHOSPHOFRUCTOKINASE-RELATED"/>
    <property type="match status" value="1"/>
</dbReference>
<protein>
    <recommendedName>
        <fullName evidence="7">Tagatose-6-phosphate kinase</fullName>
        <ecNumber evidence="7">2.7.1.144</ecNumber>
    </recommendedName>
</protein>
<dbReference type="InterPro" id="IPR002173">
    <property type="entry name" value="Carboh/pur_kinase_PfkB_CS"/>
</dbReference>
<reference evidence="10 11" key="1">
    <citation type="submission" date="2017-03" db="EMBL/GenBank/DDBJ databases">
        <title>Genome sequence of Clostridium chromiireducens DSM 23318.</title>
        <authorList>
            <person name="Poehlein A."/>
            <person name="Daniel R."/>
        </authorList>
    </citation>
    <scope>NUCLEOTIDE SEQUENCE [LARGE SCALE GENOMIC DNA]</scope>
    <source>
        <strain evidence="10 11">DSM 23318</strain>
    </source>
</reference>
<evidence type="ECO:0000259" key="9">
    <source>
        <dbReference type="Pfam" id="PF00294"/>
    </source>
</evidence>
<dbReference type="GO" id="GO:0008662">
    <property type="term" value="F:1-phosphofructokinase activity"/>
    <property type="evidence" value="ECO:0007669"/>
    <property type="project" value="UniProtKB-UniRule"/>
</dbReference>
<dbReference type="UniPathway" id="UPA00704">
    <property type="reaction ID" value="UER00715"/>
</dbReference>
<dbReference type="GO" id="GO:0016052">
    <property type="term" value="P:carbohydrate catabolic process"/>
    <property type="evidence" value="ECO:0007669"/>
    <property type="project" value="UniProtKB-ARBA"/>
</dbReference>
<dbReference type="OrthoDB" id="9801219at2"/>
<proteinExistence type="inferred from homology"/>
<dbReference type="SUPFAM" id="SSF53613">
    <property type="entry name" value="Ribokinase-like"/>
    <property type="match status" value="1"/>
</dbReference>
<organism evidence="10 11">
    <name type="scientific">Clostridium chromiireducens</name>
    <dbReference type="NCBI Taxonomy" id="225345"/>
    <lineage>
        <taxon>Bacteria</taxon>
        <taxon>Bacillati</taxon>
        <taxon>Bacillota</taxon>
        <taxon>Clostridia</taxon>
        <taxon>Eubacteriales</taxon>
        <taxon>Clostridiaceae</taxon>
        <taxon>Clostridium</taxon>
    </lineage>
</organism>
<feature type="domain" description="Carbohydrate kinase PfkB" evidence="9">
    <location>
        <begin position="12"/>
        <end position="286"/>
    </location>
</feature>
<dbReference type="Gene3D" id="3.40.1190.20">
    <property type="match status" value="1"/>
</dbReference>
<evidence type="ECO:0000256" key="2">
    <source>
        <dbReference type="ARBA" id="ARBA00022679"/>
    </source>
</evidence>
<comment type="similarity">
    <text evidence="1">Belongs to the carbohydrate kinase pfkB family.</text>
</comment>
<comment type="similarity">
    <text evidence="7">Belongs to the carbohydrate kinase PfkB family. LacC subfamily.</text>
</comment>
<comment type="pathway">
    <text evidence="7">Carbohydrate metabolism; D-tagatose 6-phosphate degradation; D-glyceraldehyde 3-phosphate and glycerone phosphate from D-tagatose 6-phosphate: step 1/2.</text>
</comment>
<comment type="function">
    <text evidence="8">Catalyzes the ATP-dependent phosphorylation of fructose-l-phosphate to fructose-l,6-bisphosphate.</text>
</comment>
<dbReference type="FunFam" id="3.40.1190.20:FF:000001">
    <property type="entry name" value="Phosphofructokinase"/>
    <property type="match status" value="1"/>
</dbReference>
<dbReference type="NCBIfam" id="TIGR03168">
    <property type="entry name" value="1-PFK"/>
    <property type="match status" value="1"/>
</dbReference>
<comment type="catalytic activity">
    <reaction evidence="7">
        <text>D-tagatofuranose 6-phosphate + ATP = D-tagatofuranose 1,6-bisphosphate + ADP + H(+)</text>
        <dbReference type="Rhea" id="RHEA:12420"/>
        <dbReference type="ChEBI" id="CHEBI:15378"/>
        <dbReference type="ChEBI" id="CHEBI:30616"/>
        <dbReference type="ChEBI" id="CHEBI:58694"/>
        <dbReference type="ChEBI" id="CHEBI:58695"/>
        <dbReference type="ChEBI" id="CHEBI:456216"/>
        <dbReference type="EC" id="2.7.1.144"/>
    </reaction>
</comment>
<dbReference type="AlphaFoldDB" id="A0A1V4J0Y7"/>
<dbReference type="GO" id="GO:2001059">
    <property type="term" value="P:D-tagatose 6-phosphate catabolic process"/>
    <property type="evidence" value="ECO:0007669"/>
    <property type="project" value="UniProtKB-UniPathway"/>
</dbReference>
<evidence type="ECO:0000256" key="1">
    <source>
        <dbReference type="ARBA" id="ARBA00005380"/>
    </source>
</evidence>
<dbReference type="PIRSF" id="PIRSF000535">
    <property type="entry name" value="1PFK/6PFK/LacC"/>
    <property type="match status" value="1"/>
</dbReference>
<dbReference type="InterPro" id="IPR011611">
    <property type="entry name" value="PfkB_dom"/>
</dbReference>
<evidence type="ECO:0000313" key="11">
    <source>
        <dbReference type="Proteomes" id="UP000191056"/>
    </source>
</evidence>
<comment type="caution">
    <text evidence="10">The sequence shown here is derived from an EMBL/GenBank/DDBJ whole genome shotgun (WGS) entry which is preliminary data.</text>
</comment>
<sequence length="301" mass="32915">MINTITLNPSLDYIVKVDSFKVDSLNRNQEEQIYAGGKGINVSIVLKNLGVENTALGYVAGFTGDEILRQIRGYGVSCDFIKLNNGFSRINVKLKSDGETEINGSGPEITSEDLKILYEKLSGLTKGDYLILSGSIPNSVPDDIYENIIISLLDKGVEFIVDATKDLLLKVLKYKPFLIKPNHHELAEMFNVELKSDEEIIKYGKKLQEMGAKNVLISMAGDGAILLPENGEAIKREVPKGVLKNSVGAGDSMVAGFLCGYLKSNDIDEAFKMGIATGSASAFSEELATEKEVYELLKQFN</sequence>
<evidence type="ECO:0000313" key="10">
    <source>
        <dbReference type="EMBL" id="OPJ65962.1"/>
    </source>
</evidence>
<dbReference type="RefSeq" id="WP_079437907.1">
    <property type="nucleotide sequence ID" value="NZ_MZGT01000003.1"/>
</dbReference>
<dbReference type="GO" id="GO:0005829">
    <property type="term" value="C:cytosol"/>
    <property type="evidence" value="ECO:0007669"/>
    <property type="project" value="TreeGrafter"/>
</dbReference>
<keyword evidence="7" id="KW-0423">Lactose metabolism</keyword>
<dbReference type="InterPro" id="IPR017583">
    <property type="entry name" value="Tagatose/fructose_Pkinase"/>
</dbReference>
<evidence type="ECO:0000256" key="4">
    <source>
        <dbReference type="ARBA" id="ARBA00022777"/>
    </source>
</evidence>
<dbReference type="GO" id="GO:0009024">
    <property type="term" value="F:tagatose-6-phosphate kinase activity"/>
    <property type="evidence" value="ECO:0007669"/>
    <property type="project" value="UniProtKB-EC"/>
</dbReference>
<dbReference type="PROSITE" id="PS00584">
    <property type="entry name" value="PFKB_KINASES_2"/>
    <property type="match status" value="1"/>
</dbReference>
<dbReference type="NCBIfam" id="TIGR03828">
    <property type="entry name" value="pfkB"/>
    <property type="match status" value="1"/>
</dbReference>
<gene>
    <name evidence="10" type="primary">lacC_1</name>
    <name evidence="10" type="ORF">CLCHR_03200</name>
</gene>
<keyword evidence="5 7" id="KW-0067">ATP-binding</keyword>
<dbReference type="EC" id="2.7.1.144" evidence="7"/>
<evidence type="ECO:0000256" key="7">
    <source>
        <dbReference type="PIRNR" id="PIRNR000535"/>
    </source>
</evidence>